<evidence type="ECO:0000313" key="3">
    <source>
        <dbReference type="EMBL" id="KAF3147278.1"/>
    </source>
</evidence>
<proteinExistence type="predicted"/>
<evidence type="ECO:0000259" key="2">
    <source>
        <dbReference type="Pfam" id="PF21666"/>
    </source>
</evidence>
<feature type="domain" description="DUF4246" evidence="2">
    <location>
        <begin position="13"/>
        <end position="68"/>
    </location>
</feature>
<dbReference type="InterPro" id="IPR025340">
    <property type="entry name" value="DUF4246"/>
</dbReference>
<dbReference type="InterPro" id="IPR049207">
    <property type="entry name" value="DUF4246_N"/>
</dbReference>
<comment type="caution">
    <text evidence="3">The sequence shown here is derived from an EMBL/GenBank/DDBJ whole genome shotgun (WGS) entry which is preliminary data.</text>
</comment>
<feature type="domain" description="DUF4246" evidence="1">
    <location>
        <begin position="91"/>
        <end position="550"/>
    </location>
</feature>
<dbReference type="Pfam" id="PF14033">
    <property type="entry name" value="DUF4246"/>
    <property type="match status" value="1"/>
</dbReference>
<gene>
    <name evidence="3" type="ORF">TWF703_000118</name>
</gene>
<accession>A0A7C8NZ84</accession>
<dbReference type="PANTHER" id="PTHR33119">
    <property type="entry name" value="IFI3P"/>
    <property type="match status" value="1"/>
</dbReference>
<protein>
    <submittedName>
        <fullName evidence="3">Uncharacterized protein</fullName>
    </submittedName>
</protein>
<sequence length="616" mass="71535">MGTPDRLRTIFGRPIIRREGLYPHPTGSFARPLFYREQYLRKFSASFREEDDWTVKITDRSFVANKLREAASADGVLPISGKQIHVWDKEDINFVYKELLEKYKPYDDEHKETRIRPSIDGVWRVDGFCDENLRRELIKAAVTLENNPQKKWHPESNQQLLDLVHPSWWPIVYGRTKTIEGETVYPPEIPNNHYGRGNDKFDYSSKFCWLPSEFEISENGKTKIASYINNLALPDQNIFYPILEDIFSKFVPLFNHVLADLRRYFHDFRRVDYLSYKESGSMKSVPENTYKESLKKLLAQFEEDEELTVDIKKELKIFPRLSRSFATFAPFINRQVHITNNGKAVGTGWEPPSTKLLDFVKLQGTTARVIVKMATIILTPEKPKWEGGPWHVEALKNERIVATGIYYYDQENITPSSLAFRRALESIGIEGPSTGHKDEERDISEMYNTKVEMDSPASQEIGSIPTKVRNKAKMYYKDIMSGEKKITNIQQENRAIVFPNIFQHRIEPFELVDNTKNGYRRILAFFLCDPTTEEHKIPTTKTIPPQQPDVQEAIMNMLCKTGAGKLPIELFQIVTKDLPPAISLEEAQKYKEELIEERTKFRENSRAVNGQLVELY</sequence>
<dbReference type="InterPro" id="IPR049192">
    <property type="entry name" value="DUF4246_C"/>
</dbReference>
<organism evidence="3 4">
    <name type="scientific">Orbilia oligospora</name>
    <name type="common">Nematode-trapping fungus</name>
    <name type="synonym">Arthrobotrys oligospora</name>
    <dbReference type="NCBI Taxonomy" id="2813651"/>
    <lineage>
        <taxon>Eukaryota</taxon>
        <taxon>Fungi</taxon>
        <taxon>Dikarya</taxon>
        <taxon>Ascomycota</taxon>
        <taxon>Pezizomycotina</taxon>
        <taxon>Orbiliomycetes</taxon>
        <taxon>Orbiliales</taxon>
        <taxon>Orbiliaceae</taxon>
        <taxon>Orbilia</taxon>
    </lineage>
</organism>
<evidence type="ECO:0000313" key="4">
    <source>
        <dbReference type="Proteomes" id="UP000480548"/>
    </source>
</evidence>
<dbReference type="Pfam" id="PF21666">
    <property type="entry name" value="DUF4246_N"/>
    <property type="match status" value="1"/>
</dbReference>
<dbReference type="PANTHER" id="PTHR33119:SF1">
    <property type="entry name" value="FE2OG DIOXYGENASE DOMAIN-CONTAINING PROTEIN"/>
    <property type="match status" value="1"/>
</dbReference>
<evidence type="ECO:0000259" key="1">
    <source>
        <dbReference type="Pfam" id="PF14033"/>
    </source>
</evidence>
<reference evidence="3 4" key="1">
    <citation type="submission" date="2019-06" db="EMBL/GenBank/DDBJ databases">
        <authorList>
            <person name="Palmer J.M."/>
        </authorList>
    </citation>
    <scope>NUCLEOTIDE SEQUENCE [LARGE SCALE GENOMIC DNA]</scope>
    <source>
        <strain evidence="3 4">TWF703</strain>
    </source>
</reference>
<dbReference type="AlphaFoldDB" id="A0A7C8NZ84"/>
<dbReference type="EMBL" id="WIQZ01000001">
    <property type="protein sequence ID" value="KAF3147278.1"/>
    <property type="molecule type" value="Genomic_DNA"/>
</dbReference>
<name>A0A7C8NZ84_ORBOL</name>
<dbReference type="Proteomes" id="UP000480548">
    <property type="component" value="Unassembled WGS sequence"/>
</dbReference>